<feature type="domain" description="Inward rectifier potassium channel C-terminal" evidence="15">
    <location>
        <begin position="542"/>
        <end position="686"/>
    </location>
</feature>
<dbReference type="InterPro" id="IPR041647">
    <property type="entry name" value="IRK_C"/>
</dbReference>
<evidence type="ECO:0000256" key="9">
    <source>
        <dbReference type="ARBA" id="ARBA00023136"/>
    </source>
</evidence>
<evidence type="ECO:0000256" key="13">
    <source>
        <dbReference type="SAM" id="Phobius"/>
    </source>
</evidence>
<evidence type="ECO:0000259" key="14">
    <source>
        <dbReference type="Pfam" id="PF07885"/>
    </source>
</evidence>
<proteinExistence type="inferred from homology"/>
<dbReference type="Pfam" id="PF17655">
    <property type="entry name" value="IRK_C"/>
    <property type="match status" value="2"/>
</dbReference>
<evidence type="ECO:0000256" key="10">
    <source>
        <dbReference type="ARBA" id="ARBA00023303"/>
    </source>
</evidence>
<dbReference type="OrthoDB" id="273257at2759"/>
<dbReference type="Gene3D" id="1.10.287.70">
    <property type="match status" value="2"/>
</dbReference>
<evidence type="ECO:0000256" key="4">
    <source>
        <dbReference type="ARBA" id="ARBA00022692"/>
    </source>
</evidence>
<evidence type="ECO:0000256" key="5">
    <source>
        <dbReference type="ARBA" id="ARBA00022882"/>
    </source>
</evidence>
<feature type="transmembrane region" description="Helical" evidence="13">
    <location>
        <begin position="440"/>
        <end position="458"/>
    </location>
</feature>
<dbReference type="InterPro" id="IPR014756">
    <property type="entry name" value="Ig_E-set"/>
</dbReference>
<dbReference type="GO" id="GO:0005242">
    <property type="term" value="F:inward rectifier potassium channel activity"/>
    <property type="evidence" value="ECO:0007669"/>
    <property type="project" value="InterPro"/>
</dbReference>
<dbReference type="InterPro" id="IPR016449">
    <property type="entry name" value="K_chnl_inward-rec_Kir"/>
</dbReference>
<dbReference type="Gene3D" id="2.60.40.1400">
    <property type="entry name" value="G protein-activated inward rectifier potassium channel 1"/>
    <property type="match status" value="2"/>
</dbReference>
<dbReference type="Pfam" id="PF07885">
    <property type="entry name" value="Ion_trans_2"/>
    <property type="match status" value="2"/>
</dbReference>
<dbReference type="GO" id="GO:0005886">
    <property type="term" value="C:plasma membrane"/>
    <property type="evidence" value="ECO:0007669"/>
    <property type="project" value="TreeGrafter"/>
</dbReference>
<evidence type="ECO:0000259" key="15">
    <source>
        <dbReference type="Pfam" id="PF17655"/>
    </source>
</evidence>
<evidence type="ECO:0000313" key="17">
    <source>
        <dbReference type="EMBL" id="VFT88017.1"/>
    </source>
</evidence>
<dbReference type="PRINTS" id="PR01333">
    <property type="entry name" value="2POREKCHANEL"/>
</dbReference>
<feature type="transmembrane region" description="Helical" evidence="13">
    <location>
        <begin position="154"/>
        <end position="175"/>
    </location>
</feature>
<gene>
    <name evidence="17" type="primary">Aste57867_11150</name>
    <name evidence="16" type="ORF">As57867_011108</name>
    <name evidence="17" type="ORF">ASTE57867_11150</name>
</gene>
<dbReference type="PANTHER" id="PTHR11767">
    <property type="entry name" value="INWARD RECTIFIER POTASSIUM CHANNEL"/>
    <property type="match status" value="1"/>
</dbReference>
<dbReference type="GO" id="GO:0034702">
    <property type="term" value="C:monoatomic ion channel complex"/>
    <property type="evidence" value="ECO:0007669"/>
    <property type="project" value="UniProtKB-KW"/>
</dbReference>
<dbReference type="InterPro" id="IPR013518">
    <property type="entry name" value="K_chnl_inward-rec_Kir_cyto"/>
</dbReference>
<dbReference type="SUPFAM" id="SSF81296">
    <property type="entry name" value="E set domains"/>
    <property type="match status" value="2"/>
</dbReference>
<dbReference type="EMBL" id="VJMH01005256">
    <property type="protein sequence ID" value="KAF0698223.1"/>
    <property type="molecule type" value="Genomic_DNA"/>
</dbReference>
<dbReference type="SUPFAM" id="SSF81324">
    <property type="entry name" value="Voltage-gated potassium channels"/>
    <property type="match status" value="2"/>
</dbReference>
<dbReference type="Proteomes" id="UP000332933">
    <property type="component" value="Unassembled WGS sequence"/>
</dbReference>
<dbReference type="PANTHER" id="PTHR11767:SF102">
    <property type="entry name" value="INWARDLY RECTIFYING POTASSIUM CHANNEL 1, ISOFORM F"/>
    <property type="match status" value="1"/>
</dbReference>
<keyword evidence="8 11" id="KW-0406">Ion transport</keyword>
<keyword evidence="5 11" id="KW-0851">Voltage-gated channel</keyword>
<feature type="transmembrane region" description="Helical" evidence="13">
    <location>
        <begin position="97"/>
        <end position="119"/>
    </location>
</feature>
<evidence type="ECO:0000256" key="8">
    <source>
        <dbReference type="ARBA" id="ARBA00023065"/>
    </source>
</evidence>
<keyword evidence="2 11" id="KW-0813">Transport</keyword>
<reference evidence="16" key="2">
    <citation type="submission" date="2019-06" db="EMBL/GenBank/DDBJ databases">
        <title>Genomics analysis of Aphanomyces spp. identifies a new class of oomycete effector associated with host adaptation.</title>
        <authorList>
            <person name="Gaulin E."/>
        </authorList>
    </citation>
    <scope>NUCLEOTIDE SEQUENCE</scope>
    <source>
        <strain evidence="16">CBS 578.67</strain>
    </source>
</reference>
<evidence type="ECO:0000313" key="18">
    <source>
        <dbReference type="Proteomes" id="UP000332933"/>
    </source>
</evidence>
<name>A0A485KSP9_9STRA</name>
<comment type="subcellular location">
    <subcellularLocation>
        <location evidence="1 11">Membrane</location>
        <topology evidence="1 11">Multi-pass membrane protein</topology>
    </subcellularLocation>
</comment>
<dbReference type="GO" id="GO:0034765">
    <property type="term" value="P:regulation of monoatomic ion transmembrane transport"/>
    <property type="evidence" value="ECO:0007669"/>
    <property type="project" value="TreeGrafter"/>
</dbReference>
<keyword evidence="3 11" id="KW-0633">Potassium transport</keyword>
<keyword evidence="18" id="KW-1185">Reference proteome</keyword>
<feature type="domain" description="Inward rectifier potassium channel C-terminal" evidence="15">
    <location>
        <begin position="219"/>
        <end position="353"/>
    </location>
</feature>
<evidence type="ECO:0000256" key="7">
    <source>
        <dbReference type="ARBA" id="ARBA00022989"/>
    </source>
</evidence>
<keyword evidence="7 13" id="KW-1133">Transmembrane helix</keyword>
<dbReference type="AlphaFoldDB" id="A0A485KSP9"/>
<organism evidence="17 18">
    <name type="scientific">Aphanomyces stellatus</name>
    <dbReference type="NCBI Taxonomy" id="120398"/>
    <lineage>
        <taxon>Eukaryota</taxon>
        <taxon>Sar</taxon>
        <taxon>Stramenopiles</taxon>
        <taxon>Oomycota</taxon>
        <taxon>Saprolegniomycetes</taxon>
        <taxon>Saprolegniales</taxon>
        <taxon>Verrucalvaceae</taxon>
        <taxon>Aphanomyces</taxon>
    </lineage>
</organism>
<protein>
    <submittedName>
        <fullName evidence="17">Aste57867_11150 protein</fullName>
    </submittedName>
</protein>
<comment type="similarity">
    <text evidence="11">Belongs to the inward rectifier-type potassium channel (TC 1.A.2.1) family.</text>
</comment>
<feature type="domain" description="Potassium channel" evidence="14">
    <location>
        <begin position="447"/>
        <end position="530"/>
    </location>
</feature>
<evidence type="ECO:0000256" key="2">
    <source>
        <dbReference type="ARBA" id="ARBA00022448"/>
    </source>
</evidence>
<sequence length="703" mass="79277">MGKRSALLDRAMLDIESSRVSSLSSFPLSTVERSWKNEWHGLSIARPVGGGGVFAPTTPSHSALSIFHRPIYSVHAKPRALYKDLVYILLNLRWSRLALALTCFYVGVTLAFACVFYFVCGESADVWDAFNYSYQAFSTIGFGIVYPTTRCGNYFIVFEMMISMLAIPAMTGLVFSKFSLAHVKLALSTVGVVHPCYQGDVDALVFRVANASSARHLHRDILMNVSVSLELFRVEALETPRPVLRRYHLAVKQADFLMLRLAMQVVHVIDDSSPLHGICPADLDDHNFMVQLTVQGVDSNRHATVVDSRLYTSSDIHWGRRFEPMMFPPTAQNVAWRVEFDKLDATTPISDNMSPCHTAHHAPCRRRSLSEPRRHDWIDHIEAQFLAQTQPLIRVDTGMDDEYSIASVGLYPTTLIEAKDAPHYFQYTYYHLLHMKWTRILLGLLAIVLTSAAIFGAFHVIRFNEGLFIAEDMRPPAFTPFELCFFLSIHTLSTVGFGDIAPAPNDHYHNFLVALEALMGISLMAIVTGIAWSKFALPQAHVKFSAKMVATTLHGHRCLLFRAANTRHMGDVAACEFKLSAFFEDRHGTRMMHDLALVEPKWPSINVPVTLIHIVDEASPLARYALDELHKEHMVMLAVVSGFDTTFCETVFARHMYSEFVTDKAFEDVVHLTHSYLQVNWAKLDSDAHEDADLRRTTNMTML</sequence>
<reference evidence="17 18" key="1">
    <citation type="submission" date="2019-03" db="EMBL/GenBank/DDBJ databases">
        <authorList>
            <person name="Gaulin E."/>
            <person name="Dumas B."/>
        </authorList>
    </citation>
    <scope>NUCLEOTIDE SEQUENCE [LARGE SCALE GENOMIC DNA]</scope>
    <source>
        <strain evidence="17">CBS 568.67</strain>
    </source>
</reference>
<keyword evidence="4 11" id="KW-0812">Transmembrane</keyword>
<dbReference type="InterPro" id="IPR003280">
    <property type="entry name" value="2pore_dom_K_chnl"/>
</dbReference>
<comment type="similarity">
    <text evidence="12">Belongs to the two pore domain potassium channel (TC 1.A.1.8) family.</text>
</comment>
<feature type="transmembrane region" description="Helical" evidence="13">
    <location>
        <begin position="510"/>
        <end position="532"/>
    </location>
</feature>
<dbReference type="EMBL" id="CAADRA010005277">
    <property type="protein sequence ID" value="VFT88017.1"/>
    <property type="molecule type" value="Genomic_DNA"/>
</dbReference>
<keyword evidence="9 13" id="KW-0472">Membrane</keyword>
<keyword evidence="10 11" id="KW-0407">Ion channel</keyword>
<evidence type="ECO:0000256" key="1">
    <source>
        <dbReference type="ARBA" id="ARBA00004141"/>
    </source>
</evidence>
<dbReference type="InterPro" id="IPR013099">
    <property type="entry name" value="K_chnl_dom"/>
</dbReference>
<feature type="domain" description="Potassium channel" evidence="14">
    <location>
        <begin position="108"/>
        <end position="176"/>
    </location>
</feature>
<evidence type="ECO:0000256" key="12">
    <source>
        <dbReference type="RuleBase" id="RU003857"/>
    </source>
</evidence>
<keyword evidence="6 11" id="KW-0630">Potassium</keyword>
<feature type="transmembrane region" description="Helical" evidence="13">
    <location>
        <begin position="478"/>
        <end position="498"/>
    </location>
</feature>
<evidence type="ECO:0000256" key="11">
    <source>
        <dbReference type="RuleBase" id="RU003822"/>
    </source>
</evidence>
<evidence type="ECO:0000313" key="16">
    <source>
        <dbReference type="EMBL" id="KAF0698223.1"/>
    </source>
</evidence>
<evidence type="ECO:0000256" key="6">
    <source>
        <dbReference type="ARBA" id="ARBA00022958"/>
    </source>
</evidence>
<dbReference type="GO" id="GO:1990573">
    <property type="term" value="P:potassium ion import across plasma membrane"/>
    <property type="evidence" value="ECO:0007669"/>
    <property type="project" value="TreeGrafter"/>
</dbReference>
<evidence type="ECO:0000256" key="3">
    <source>
        <dbReference type="ARBA" id="ARBA00022538"/>
    </source>
</evidence>
<accession>A0A485KSP9</accession>